<comment type="caution">
    <text evidence="1">The sequence shown here is derived from an EMBL/GenBank/DDBJ whole genome shotgun (WGS) entry which is preliminary data.</text>
</comment>
<sequence>MSDETDTDDTPVTRHGVVVRAQNGDLIRYDPTGLVMRLSDRVIADIALRLGHETSAAGGNIDAGPETADNDALLDGIDAWGIVRDGDWLRFTARMPGAQGVRGFRRHVDGGAVLGDGPGAVLGILGLGGPSAALATRGAPLYPHHVVGPEDDIGAVGMAGIEPAPETDRLEPLRECTHEALVGEVILDWQMEKFEPLPLIVARVETDNTASATDLATGCAARNLATAARNLKVAAARMGKRARIPAVCLDYALEHVTGDAVAYRDGMLATMTRIEEALGTLGFEKPLFVARFEAGLEAEASAPLDGQWELAWNRGEHRLVYSVPSYMFARDRYDRPTDAARRQMAEMTAAAIAAGAEWRCPTLFLAERETGDRATIRVTAQGEGPLVLDGDAPSGFALTSDEAGASITGVGIADDDPQAVLVRCDGPPEGPNLRLSYAVGVPGGLRDDWRMDSRTGTTLHR</sequence>
<dbReference type="RefSeq" id="WP_115982083.1">
    <property type="nucleotide sequence ID" value="NZ_QOHR01000051.1"/>
</dbReference>
<evidence type="ECO:0000313" key="1">
    <source>
        <dbReference type="EMBL" id="REC53669.1"/>
    </source>
</evidence>
<dbReference type="Proteomes" id="UP000257131">
    <property type="component" value="Unassembled WGS sequence"/>
</dbReference>
<name>A0A3D9BJG6_9RHOB</name>
<dbReference type="EMBL" id="QOHR01000051">
    <property type="protein sequence ID" value="REC53669.1"/>
    <property type="molecule type" value="Genomic_DNA"/>
</dbReference>
<dbReference type="OrthoDB" id="7801628at2"/>
<reference evidence="1 2" key="1">
    <citation type="journal article" date="2017" name="Int. J. Syst. Evol. Microbiol.">
        <title>Rhodosalinus sediminis gen. nov., sp. nov., isolated from marine saltern.</title>
        <authorList>
            <person name="Guo L.Y."/>
            <person name="Ling S.K."/>
            <person name="Li C.M."/>
            <person name="Chen G.J."/>
            <person name="Du Z.J."/>
        </authorList>
    </citation>
    <scope>NUCLEOTIDE SEQUENCE [LARGE SCALE GENOMIC DNA]</scope>
    <source>
        <strain evidence="1 2">WDN1C137</strain>
    </source>
</reference>
<organism evidence="1 2">
    <name type="scientific">Rhodosalinus sediminis</name>
    <dbReference type="NCBI Taxonomy" id="1940533"/>
    <lineage>
        <taxon>Bacteria</taxon>
        <taxon>Pseudomonadati</taxon>
        <taxon>Pseudomonadota</taxon>
        <taxon>Alphaproteobacteria</taxon>
        <taxon>Rhodobacterales</taxon>
        <taxon>Paracoccaceae</taxon>
        <taxon>Rhodosalinus</taxon>
    </lineage>
</organism>
<dbReference type="AlphaFoldDB" id="A0A3D9BJG6"/>
<keyword evidence="2" id="KW-1185">Reference proteome</keyword>
<evidence type="ECO:0000313" key="2">
    <source>
        <dbReference type="Proteomes" id="UP000257131"/>
    </source>
</evidence>
<gene>
    <name evidence="1" type="ORF">DRV84_14855</name>
</gene>
<proteinExistence type="predicted"/>
<protein>
    <submittedName>
        <fullName evidence="1">Uncharacterized protein</fullName>
    </submittedName>
</protein>
<accession>A0A3D9BJG6</accession>